<feature type="transmembrane region" description="Helical" evidence="1">
    <location>
        <begin position="395"/>
        <end position="420"/>
    </location>
</feature>
<feature type="transmembrane region" description="Helical" evidence="1">
    <location>
        <begin position="147"/>
        <end position="168"/>
    </location>
</feature>
<evidence type="ECO:0000313" key="3">
    <source>
        <dbReference type="EMBL" id="HIW91701.1"/>
    </source>
</evidence>
<accession>A0A9D1RNM2</accession>
<protein>
    <recommendedName>
        <fullName evidence="2">Dicarboxylate carrier MatC N-terminal domain-containing protein</fullName>
    </recommendedName>
</protein>
<feature type="transmembrane region" description="Helical" evidence="1">
    <location>
        <begin position="432"/>
        <end position="453"/>
    </location>
</feature>
<dbReference type="EMBL" id="DXGC01000073">
    <property type="protein sequence ID" value="HIW91701.1"/>
    <property type="molecule type" value="Genomic_DNA"/>
</dbReference>
<dbReference type="Proteomes" id="UP000824190">
    <property type="component" value="Unassembled WGS sequence"/>
</dbReference>
<organism evidence="3 4">
    <name type="scientific">Candidatus Corynebacterium avicola</name>
    <dbReference type="NCBI Taxonomy" id="2838527"/>
    <lineage>
        <taxon>Bacteria</taxon>
        <taxon>Bacillati</taxon>
        <taxon>Actinomycetota</taxon>
        <taxon>Actinomycetes</taxon>
        <taxon>Mycobacteriales</taxon>
        <taxon>Corynebacteriaceae</taxon>
        <taxon>Corynebacterium</taxon>
    </lineage>
</organism>
<dbReference type="Pfam" id="PF07158">
    <property type="entry name" value="MatC_N"/>
    <property type="match status" value="1"/>
</dbReference>
<proteinExistence type="predicted"/>
<feature type="transmembrane region" description="Helical" evidence="1">
    <location>
        <begin position="101"/>
        <end position="127"/>
    </location>
</feature>
<feature type="transmembrane region" description="Helical" evidence="1">
    <location>
        <begin position="57"/>
        <end position="80"/>
    </location>
</feature>
<evidence type="ECO:0000259" key="2">
    <source>
        <dbReference type="Pfam" id="PF07158"/>
    </source>
</evidence>
<keyword evidence="1" id="KW-0472">Membrane</keyword>
<keyword evidence="1" id="KW-1133">Transmembrane helix</keyword>
<evidence type="ECO:0000256" key="1">
    <source>
        <dbReference type="SAM" id="Phobius"/>
    </source>
</evidence>
<gene>
    <name evidence="3" type="ORF">H9870_08585</name>
</gene>
<evidence type="ECO:0000313" key="4">
    <source>
        <dbReference type="Proteomes" id="UP000824190"/>
    </source>
</evidence>
<sequence length="455" mass="47612">MSIHVVTIAVLVLIFLIGTLRNINLGILGLVGGFLVALGVPEFTAEAEDTSDVFSEAFAGFPVDLMIALMGLTYLFGFAQQNGTIDIILRWAMRAVRGSRAVMPWIFFALTGFFMSIGAIFAIGVISPLAIPFARRYRINQLMMGMMVVHGGMAGLLSPLSVYGIYVNDFLRSHDLGNHTWTLFAMALVFNVVMGVVVYVFLGGRDLFGAKARADEELLRQDAAARDAAESDGGASGASGSSTATSAVTAMAGTANPSTVTWYQWATIVGLAVLVIAAGIFGLDIGVVSLAIGAVLAILKPEESKKALANVSWSTIVLVGGMVTYIEVLQAAGTVDVITDSVATLGVPLIGLLLLCYMSGIVSALASSIATIGIAVTMVAPFITSGDLPVTGAVAAIAIAATVVDVSPFSTNGAMVLANVDAEHRERFYKQMLIYSGVVVAVGPLLAWLLVFLPF</sequence>
<feature type="transmembrane region" description="Helical" evidence="1">
    <location>
        <begin position="7"/>
        <end position="37"/>
    </location>
</feature>
<reference evidence="3" key="1">
    <citation type="journal article" date="2021" name="PeerJ">
        <title>Extensive microbial diversity within the chicken gut microbiome revealed by metagenomics and culture.</title>
        <authorList>
            <person name="Gilroy R."/>
            <person name="Ravi A."/>
            <person name="Getino M."/>
            <person name="Pursley I."/>
            <person name="Horton D.L."/>
            <person name="Alikhan N.F."/>
            <person name="Baker D."/>
            <person name="Gharbi K."/>
            <person name="Hall N."/>
            <person name="Watson M."/>
            <person name="Adriaenssens E.M."/>
            <person name="Foster-Nyarko E."/>
            <person name="Jarju S."/>
            <person name="Secka A."/>
            <person name="Antonio M."/>
            <person name="Oren A."/>
            <person name="Chaudhuri R.R."/>
            <person name="La Ragione R."/>
            <person name="Hildebrand F."/>
            <person name="Pallen M.J."/>
        </authorList>
    </citation>
    <scope>NUCLEOTIDE SEQUENCE</scope>
    <source>
        <strain evidence="3">CHK32-1732</strain>
    </source>
</reference>
<feature type="transmembrane region" description="Helical" evidence="1">
    <location>
        <begin position="311"/>
        <end position="332"/>
    </location>
</feature>
<feature type="domain" description="Dicarboxylate carrier MatC N-terminal" evidence="2">
    <location>
        <begin position="1"/>
        <end position="155"/>
    </location>
</feature>
<keyword evidence="1" id="KW-0812">Transmembrane</keyword>
<reference evidence="3" key="2">
    <citation type="submission" date="2021-04" db="EMBL/GenBank/DDBJ databases">
        <authorList>
            <person name="Gilroy R."/>
        </authorList>
    </citation>
    <scope>NUCLEOTIDE SEQUENCE</scope>
    <source>
        <strain evidence="3">CHK32-1732</strain>
    </source>
</reference>
<feature type="transmembrane region" description="Helical" evidence="1">
    <location>
        <begin position="364"/>
        <end position="383"/>
    </location>
</feature>
<feature type="transmembrane region" description="Helical" evidence="1">
    <location>
        <begin position="266"/>
        <end position="299"/>
    </location>
</feature>
<name>A0A9D1RNM2_9CORY</name>
<feature type="transmembrane region" description="Helical" evidence="1">
    <location>
        <begin position="338"/>
        <end position="357"/>
    </location>
</feature>
<dbReference type="AlphaFoldDB" id="A0A9D1RNM2"/>
<comment type="caution">
    <text evidence="3">The sequence shown here is derived from an EMBL/GenBank/DDBJ whole genome shotgun (WGS) entry which is preliminary data.</text>
</comment>
<dbReference type="InterPro" id="IPR009827">
    <property type="entry name" value="MatC_N"/>
</dbReference>
<feature type="transmembrane region" description="Helical" evidence="1">
    <location>
        <begin position="180"/>
        <end position="202"/>
    </location>
</feature>